<feature type="region of interest" description="Disordered" evidence="1">
    <location>
        <begin position="45"/>
        <end position="123"/>
    </location>
</feature>
<evidence type="ECO:0000313" key="2">
    <source>
        <dbReference type="EMBL" id="MBP3960934.1"/>
    </source>
</evidence>
<sequence>MAATLDDVLDELKKQVKLATVANTIAAGTQQLMTQAMPAGLVATPQAAPAQPPAGTPLRQPQPGTAPAPHHNPQQQNQQQQGGQGQQQNTTRKRRGKKSSQSFWSRVRGGIGNKIKGGRLGRAYKGGQKGVGSFLGGKGPSGMGGLGGVSGAAARLAGPVAVVAGVVQGLNEFRKAIVQATDEQLSAARKLRDVSGQMDVIFAQADIKDAMRGMRQGRAQAASTEALSNADQRRKDAMEPLENAVTNIKNDVLAKLNDAIIPAIEVCADIAKFIQRNWPWSVKEEEKKKEELGLAGSMQAAEAEAARIAAEGRRLMDRARAAGGTSRPGGRLL</sequence>
<keyword evidence="3" id="KW-1185">Reference proteome</keyword>
<proteinExistence type="predicted"/>
<dbReference type="RefSeq" id="WP_210663447.1">
    <property type="nucleotide sequence ID" value="NZ_JAGKQQ010000002.1"/>
</dbReference>
<protein>
    <submittedName>
        <fullName evidence="2">Uncharacterized protein</fullName>
    </submittedName>
</protein>
<gene>
    <name evidence="2" type="ORF">J8F10_37410</name>
</gene>
<dbReference type="EMBL" id="JAGKQQ010000002">
    <property type="protein sequence ID" value="MBP3960934.1"/>
    <property type="molecule type" value="Genomic_DNA"/>
</dbReference>
<organism evidence="2 3">
    <name type="scientific">Gemmata palustris</name>
    <dbReference type="NCBI Taxonomy" id="2822762"/>
    <lineage>
        <taxon>Bacteria</taxon>
        <taxon>Pseudomonadati</taxon>
        <taxon>Planctomycetota</taxon>
        <taxon>Planctomycetia</taxon>
        <taxon>Gemmatales</taxon>
        <taxon>Gemmataceae</taxon>
        <taxon>Gemmata</taxon>
    </lineage>
</organism>
<evidence type="ECO:0000256" key="1">
    <source>
        <dbReference type="SAM" id="MobiDB-lite"/>
    </source>
</evidence>
<comment type="caution">
    <text evidence="2">The sequence shown here is derived from an EMBL/GenBank/DDBJ whole genome shotgun (WGS) entry which is preliminary data.</text>
</comment>
<name>A0ABS5C4R5_9BACT</name>
<accession>A0ABS5C4R5</accession>
<feature type="compositionally biased region" description="Low complexity" evidence="1">
    <location>
        <begin position="74"/>
        <end position="89"/>
    </location>
</feature>
<dbReference type="Proteomes" id="UP000676565">
    <property type="component" value="Unassembled WGS sequence"/>
</dbReference>
<reference evidence="2 3" key="1">
    <citation type="submission" date="2021-04" db="EMBL/GenBank/DDBJ databases">
        <authorList>
            <person name="Ivanova A."/>
        </authorList>
    </citation>
    <scope>NUCLEOTIDE SEQUENCE [LARGE SCALE GENOMIC DNA]</scope>
    <source>
        <strain evidence="2 3">G18</strain>
    </source>
</reference>
<evidence type="ECO:0000313" key="3">
    <source>
        <dbReference type="Proteomes" id="UP000676565"/>
    </source>
</evidence>